<proteinExistence type="predicted"/>
<reference evidence="1" key="1">
    <citation type="submission" date="2022-11" db="EMBL/GenBank/DDBJ databases">
        <authorList>
            <person name="Morgan W.R."/>
            <person name="Tartar A."/>
        </authorList>
    </citation>
    <scope>NUCLEOTIDE SEQUENCE</scope>
    <source>
        <strain evidence="1">ARSEF 373</strain>
    </source>
</reference>
<feature type="non-terminal residue" evidence="1">
    <location>
        <position position="1"/>
    </location>
</feature>
<gene>
    <name evidence="1" type="ORF">N0F65_007689</name>
</gene>
<organism evidence="1 2">
    <name type="scientific">Lagenidium giganteum</name>
    <dbReference type="NCBI Taxonomy" id="4803"/>
    <lineage>
        <taxon>Eukaryota</taxon>
        <taxon>Sar</taxon>
        <taxon>Stramenopiles</taxon>
        <taxon>Oomycota</taxon>
        <taxon>Peronosporomycetes</taxon>
        <taxon>Pythiales</taxon>
        <taxon>Pythiaceae</taxon>
    </lineage>
</organism>
<reference evidence="1" key="2">
    <citation type="journal article" date="2023" name="Microbiol Resour">
        <title>Decontamination and Annotation of the Draft Genome Sequence of the Oomycete Lagenidium giganteum ARSEF 373.</title>
        <authorList>
            <person name="Morgan W.R."/>
            <person name="Tartar A."/>
        </authorList>
    </citation>
    <scope>NUCLEOTIDE SEQUENCE</scope>
    <source>
        <strain evidence="1">ARSEF 373</strain>
    </source>
</reference>
<evidence type="ECO:0000313" key="1">
    <source>
        <dbReference type="EMBL" id="DBA02279.1"/>
    </source>
</evidence>
<evidence type="ECO:0000313" key="2">
    <source>
        <dbReference type="Proteomes" id="UP001146120"/>
    </source>
</evidence>
<comment type="caution">
    <text evidence="1">The sequence shown here is derived from an EMBL/GenBank/DDBJ whole genome shotgun (WGS) entry which is preliminary data.</text>
</comment>
<accession>A0AAV2ZA77</accession>
<dbReference type="Proteomes" id="UP001146120">
    <property type="component" value="Unassembled WGS sequence"/>
</dbReference>
<name>A0AAV2ZA77_9STRA</name>
<keyword evidence="2" id="KW-1185">Reference proteome</keyword>
<protein>
    <submittedName>
        <fullName evidence="1">Uncharacterized protein</fullName>
    </submittedName>
</protein>
<dbReference type="AlphaFoldDB" id="A0AAV2ZA77"/>
<sequence length="472" mass="53017">LVYDDIRARVGHFRKTYPNHTVDLTFLEEREDSVACRGGLSYLSRTSTDISTIIRARRCAAPANFWRTTAMRQPSCFCFVSSDKRMAISASSCLLRSSCAGSRSLPFIDTHQAPCGVATVCPRSQPSSGLRQCPSVLCYALAHYIDVWSSTTRLWRQTNGVPGIPEYTIASVACATVLSQLRANSWRDTRVESIDLLSVHNSIATSITPFTSSGSVGYRLLEGVIIDVKYLTCEVVVVVVVLRSRRAPARRRHELLSIEPLQDAVVGRTPVPHTVKSLWPATTMRILRRGPVFRKFGFQHDPSGPHHSTRLTTITKRSTHSTVRVVLAQLGASMHWPIGGTSEKTLRFLQLQFESVASRRDDMNAIVAFINLGNMIDPWVWFRLRVGSPQSLAYYVCPRRPEVVLLLRQDLMRQGLVSHELQLPNASDLHSDLIWLDLLQQMIKVQQQERHQTNEQPIMSMCICIVLPITKA</sequence>
<dbReference type="EMBL" id="DAKRPA010000034">
    <property type="protein sequence ID" value="DBA02279.1"/>
    <property type="molecule type" value="Genomic_DNA"/>
</dbReference>